<keyword evidence="9" id="KW-0675">Receptor</keyword>
<dbReference type="GO" id="GO:0046983">
    <property type="term" value="F:protein dimerization activity"/>
    <property type="evidence" value="ECO:0007669"/>
    <property type="project" value="InterPro"/>
</dbReference>
<keyword evidence="2" id="KW-0805">Transcription regulation</keyword>
<reference evidence="9" key="1">
    <citation type="submission" date="2025-08" db="UniProtKB">
        <authorList>
            <consortium name="RefSeq"/>
        </authorList>
    </citation>
    <scope>IDENTIFICATION</scope>
    <source>
        <tissue evidence="9">Seedling</tissue>
    </source>
</reference>
<dbReference type="SMART" id="SM00432">
    <property type="entry name" value="MADS"/>
    <property type="match status" value="1"/>
</dbReference>
<dbReference type="SUPFAM" id="SSF55455">
    <property type="entry name" value="SRF-like"/>
    <property type="match status" value="1"/>
</dbReference>
<dbReference type="KEGG" id="zju:107407822"/>
<protein>
    <submittedName>
        <fullName evidence="9">Pheromone receptor transcription factor</fullName>
    </submittedName>
</protein>
<dbReference type="GeneID" id="107407822"/>
<dbReference type="AlphaFoldDB" id="A0A6P3Z8T1"/>
<keyword evidence="4" id="KW-0804">Transcription</keyword>
<dbReference type="GO" id="GO:0000978">
    <property type="term" value="F:RNA polymerase II cis-regulatory region sequence-specific DNA binding"/>
    <property type="evidence" value="ECO:0007669"/>
    <property type="project" value="TreeGrafter"/>
</dbReference>
<sequence length="145" mass="16326">MGLGKRKIISMEKIENEQYRLVRFSKRRNGLFKKAQKLSSLTGCRIAVLVISEAGVPYTHGSPSFDDVVRDSLISTNSDSEQSSSGSDNNNDDADHSSLMNVDNIDDCKSIEEMIELKSQLEERLEMVNCRVRATEFEFVRGLFA</sequence>
<evidence type="ECO:0000256" key="6">
    <source>
        <dbReference type="SAM" id="MobiDB-lite"/>
    </source>
</evidence>
<dbReference type="GO" id="GO:0000981">
    <property type="term" value="F:DNA-binding transcription factor activity, RNA polymerase II-specific"/>
    <property type="evidence" value="ECO:0007669"/>
    <property type="project" value="TreeGrafter"/>
</dbReference>
<evidence type="ECO:0000256" key="4">
    <source>
        <dbReference type="ARBA" id="ARBA00023163"/>
    </source>
</evidence>
<name>A0A6P3Z8T1_ZIZJJ</name>
<feature type="domain" description="MADS-box" evidence="7">
    <location>
        <begin position="4"/>
        <end position="64"/>
    </location>
</feature>
<keyword evidence="3" id="KW-0238">DNA-binding</keyword>
<dbReference type="PROSITE" id="PS50066">
    <property type="entry name" value="MADS_BOX_2"/>
    <property type="match status" value="1"/>
</dbReference>
<accession>A0A6P3Z8T1</accession>
<evidence type="ECO:0000313" key="8">
    <source>
        <dbReference type="Proteomes" id="UP001652623"/>
    </source>
</evidence>
<evidence type="ECO:0000256" key="1">
    <source>
        <dbReference type="ARBA" id="ARBA00004123"/>
    </source>
</evidence>
<feature type="compositionally biased region" description="Low complexity" evidence="6">
    <location>
        <begin position="75"/>
        <end position="89"/>
    </location>
</feature>
<dbReference type="InParanoid" id="A0A6P3Z8T1"/>
<dbReference type="GO" id="GO:0005634">
    <property type="term" value="C:nucleus"/>
    <property type="evidence" value="ECO:0007669"/>
    <property type="project" value="UniProtKB-SubCell"/>
</dbReference>
<dbReference type="PANTHER" id="PTHR11945:SF534">
    <property type="entry name" value="MYOCYTE-SPECIFIC ENHANCER FACTOR 2"/>
    <property type="match status" value="1"/>
</dbReference>
<evidence type="ECO:0000259" key="7">
    <source>
        <dbReference type="PROSITE" id="PS50066"/>
    </source>
</evidence>
<evidence type="ECO:0000313" key="9">
    <source>
        <dbReference type="RefSeq" id="XP_015870620.2"/>
    </source>
</evidence>
<proteinExistence type="predicted"/>
<keyword evidence="8" id="KW-1185">Reference proteome</keyword>
<evidence type="ECO:0000256" key="3">
    <source>
        <dbReference type="ARBA" id="ARBA00023125"/>
    </source>
</evidence>
<comment type="subcellular location">
    <subcellularLocation>
        <location evidence="1">Nucleus</location>
    </subcellularLocation>
</comment>
<dbReference type="InterPro" id="IPR036879">
    <property type="entry name" value="TF_MADSbox_sf"/>
</dbReference>
<dbReference type="PRINTS" id="PR00404">
    <property type="entry name" value="MADSDOMAIN"/>
</dbReference>
<keyword evidence="5" id="KW-0539">Nucleus</keyword>
<evidence type="ECO:0000256" key="2">
    <source>
        <dbReference type="ARBA" id="ARBA00023015"/>
    </source>
</evidence>
<gene>
    <name evidence="9" type="primary">LOC107407822</name>
</gene>
<dbReference type="PANTHER" id="PTHR11945">
    <property type="entry name" value="MADS BOX PROTEIN"/>
    <property type="match status" value="1"/>
</dbReference>
<dbReference type="RefSeq" id="XP_015870620.2">
    <property type="nucleotide sequence ID" value="XM_016015134.4"/>
</dbReference>
<dbReference type="Gene3D" id="3.40.1810.10">
    <property type="entry name" value="Transcription factor, MADS-box"/>
    <property type="match status" value="1"/>
</dbReference>
<dbReference type="GO" id="GO:0045893">
    <property type="term" value="P:positive regulation of DNA-templated transcription"/>
    <property type="evidence" value="ECO:0007669"/>
    <property type="project" value="UniProtKB-ARBA"/>
</dbReference>
<organism evidence="8 9">
    <name type="scientific">Ziziphus jujuba</name>
    <name type="common">Chinese jujube</name>
    <name type="synonym">Ziziphus sativa</name>
    <dbReference type="NCBI Taxonomy" id="326968"/>
    <lineage>
        <taxon>Eukaryota</taxon>
        <taxon>Viridiplantae</taxon>
        <taxon>Streptophyta</taxon>
        <taxon>Embryophyta</taxon>
        <taxon>Tracheophyta</taxon>
        <taxon>Spermatophyta</taxon>
        <taxon>Magnoliopsida</taxon>
        <taxon>eudicotyledons</taxon>
        <taxon>Gunneridae</taxon>
        <taxon>Pentapetalae</taxon>
        <taxon>rosids</taxon>
        <taxon>fabids</taxon>
        <taxon>Rosales</taxon>
        <taxon>Rhamnaceae</taxon>
        <taxon>Paliureae</taxon>
        <taxon>Ziziphus</taxon>
    </lineage>
</organism>
<dbReference type="Pfam" id="PF00319">
    <property type="entry name" value="SRF-TF"/>
    <property type="match status" value="1"/>
</dbReference>
<feature type="region of interest" description="Disordered" evidence="6">
    <location>
        <begin position="71"/>
        <end position="100"/>
    </location>
</feature>
<dbReference type="InterPro" id="IPR002100">
    <property type="entry name" value="TF_MADSbox"/>
</dbReference>
<dbReference type="Proteomes" id="UP001652623">
    <property type="component" value="Chromosome 4"/>
</dbReference>
<evidence type="ECO:0000256" key="5">
    <source>
        <dbReference type="ARBA" id="ARBA00023242"/>
    </source>
</evidence>